<dbReference type="InterPro" id="IPR000209">
    <property type="entry name" value="Peptidase_S8/S53_dom"/>
</dbReference>
<evidence type="ECO:0000256" key="1">
    <source>
        <dbReference type="ARBA" id="ARBA00001910"/>
    </source>
</evidence>
<evidence type="ECO:0000313" key="19">
    <source>
        <dbReference type="Proteomes" id="UP001195769"/>
    </source>
</evidence>
<dbReference type="GO" id="GO:0006508">
    <property type="term" value="P:proteolysis"/>
    <property type="evidence" value="ECO:0007669"/>
    <property type="project" value="UniProtKB-KW"/>
</dbReference>
<evidence type="ECO:0000313" key="18">
    <source>
        <dbReference type="EMBL" id="KAG1898938.1"/>
    </source>
</evidence>
<feature type="domain" description="Peptidase S53" evidence="17">
    <location>
        <begin position="226"/>
        <end position="643"/>
    </location>
</feature>
<evidence type="ECO:0000256" key="14">
    <source>
        <dbReference type="ARBA" id="ARBA00023180"/>
    </source>
</evidence>
<keyword evidence="6 15" id="KW-0645">Protease</keyword>
<evidence type="ECO:0000256" key="3">
    <source>
        <dbReference type="ARBA" id="ARBA00004239"/>
    </source>
</evidence>
<feature type="active site" description="Charge relay system" evidence="15">
    <location>
        <position position="559"/>
    </location>
</feature>
<dbReference type="SUPFAM" id="SSF52743">
    <property type="entry name" value="Subtilisin-like"/>
    <property type="match status" value="1"/>
</dbReference>
<keyword evidence="14" id="KW-0325">Glycoprotein</keyword>
<keyword evidence="7 15" id="KW-0479">Metal-binding</keyword>
<feature type="binding site" evidence="15">
    <location>
        <position position="621"/>
    </location>
    <ligand>
        <name>Ca(2+)</name>
        <dbReference type="ChEBI" id="CHEBI:29108"/>
    </ligand>
</feature>
<keyword evidence="13" id="KW-0865">Zymogen</keyword>
<proteinExistence type="predicted"/>
<dbReference type="GO" id="GO:0005576">
    <property type="term" value="C:extracellular region"/>
    <property type="evidence" value="ECO:0007669"/>
    <property type="project" value="UniProtKB-SubCell"/>
</dbReference>
<dbReference type="Pfam" id="PF09286">
    <property type="entry name" value="Pro-kuma_activ"/>
    <property type="match status" value="1"/>
</dbReference>
<comment type="subcellular location">
    <subcellularLocation>
        <location evidence="3">Secreted</location>
        <location evidence="3">Extracellular space</location>
    </subcellularLocation>
</comment>
<evidence type="ECO:0000256" key="12">
    <source>
        <dbReference type="ARBA" id="ARBA00023026"/>
    </source>
</evidence>
<feature type="signal peptide" evidence="16">
    <location>
        <begin position="1"/>
        <end position="21"/>
    </location>
</feature>
<comment type="function">
    <text evidence="2">Secreted tripeptidyl-peptidase which degrades proteins at acidic pHs and is involved in virulence.</text>
</comment>
<dbReference type="InterPro" id="IPR036852">
    <property type="entry name" value="Peptidase_S8/S53_dom_sf"/>
</dbReference>
<dbReference type="SMART" id="SM00944">
    <property type="entry name" value="Pro-kuma_activ"/>
    <property type="match status" value="1"/>
</dbReference>
<dbReference type="GO" id="GO:0004252">
    <property type="term" value="F:serine-type endopeptidase activity"/>
    <property type="evidence" value="ECO:0007669"/>
    <property type="project" value="UniProtKB-UniRule"/>
</dbReference>
<evidence type="ECO:0000256" key="16">
    <source>
        <dbReference type="SAM" id="SignalP"/>
    </source>
</evidence>
<gene>
    <name evidence="18" type="ORF">F5891DRAFT_954661</name>
</gene>
<evidence type="ECO:0000256" key="4">
    <source>
        <dbReference type="ARBA" id="ARBA00012462"/>
    </source>
</evidence>
<keyword evidence="9 15" id="KW-0378">Hydrolase</keyword>
<keyword evidence="5" id="KW-0964">Secreted</keyword>
<evidence type="ECO:0000256" key="6">
    <source>
        <dbReference type="ARBA" id="ARBA00022670"/>
    </source>
</evidence>
<reference evidence="18" key="1">
    <citation type="journal article" date="2020" name="New Phytol.">
        <title>Comparative genomics reveals dynamic genome evolution in host specialist ectomycorrhizal fungi.</title>
        <authorList>
            <person name="Lofgren L.A."/>
            <person name="Nguyen N.H."/>
            <person name="Vilgalys R."/>
            <person name="Ruytinx J."/>
            <person name="Liao H.L."/>
            <person name="Branco S."/>
            <person name="Kuo A."/>
            <person name="LaButti K."/>
            <person name="Lipzen A."/>
            <person name="Andreopoulos W."/>
            <person name="Pangilinan J."/>
            <person name="Riley R."/>
            <person name="Hundley H."/>
            <person name="Na H."/>
            <person name="Barry K."/>
            <person name="Grigoriev I.V."/>
            <person name="Stajich J.E."/>
            <person name="Kennedy P.G."/>
        </authorList>
    </citation>
    <scope>NUCLEOTIDE SEQUENCE</scope>
    <source>
        <strain evidence="18">FC203</strain>
    </source>
</reference>
<feature type="binding site" evidence="15">
    <location>
        <position position="623"/>
    </location>
    <ligand>
        <name>Ca(2+)</name>
        <dbReference type="ChEBI" id="CHEBI:29108"/>
    </ligand>
</feature>
<dbReference type="Pfam" id="PF00082">
    <property type="entry name" value="Peptidase_S8"/>
    <property type="match status" value="1"/>
</dbReference>
<name>A0AAD4E5Y7_9AGAM</name>
<evidence type="ECO:0000256" key="2">
    <source>
        <dbReference type="ARBA" id="ARBA00002451"/>
    </source>
</evidence>
<evidence type="ECO:0000256" key="5">
    <source>
        <dbReference type="ARBA" id="ARBA00022525"/>
    </source>
</evidence>
<protein>
    <recommendedName>
        <fullName evidence="4">tripeptidyl-peptidase II</fullName>
        <ecNumber evidence="4">3.4.14.10</ecNumber>
    </recommendedName>
</protein>
<evidence type="ECO:0000256" key="9">
    <source>
        <dbReference type="ARBA" id="ARBA00022801"/>
    </source>
</evidence>
<dbReference type="GeneID" id="64669569"/>
<dbReference type="RefSeq" id="XP_041224514.1">
    <property type="nucleotide sequence ID" value="XM_041375271.1"/>
</dbReference>
<dbReference type="FunFam" id="3.40.50.200:FF:000015">
    <property type="entry name" value="Tripeptidyl peptidase A"/>
    <property type="match status" value="1"/>
</dbReference>
<dbReference type="PROSITE" id="PS51257">
    <property type="entry name" value="PROKAR_LIPOPROTEIN"/>
    <property type="match status" value="1"/>
</dbReference>
<accession>A0AAD4E5Y7</accession>
<feature type="active site" description="Charge relay system" evidence="15">
    <location>
        <position position="303"/>
    </location>
</feature>
<comment type="catalytic activity">
    <reaction evidence="1">
        <text>Release of an N-terminal tripeptide from a polypeptide.</text>
        <dbReference type="EC" id="3.4.14.10"/>
    </reaction>
</comment>
<feature type="chain" id="PRO_5042082363" description="tripeptidyl-peptidase II" evidence="16">
    <location>
        <begin position="22"/>
        <end position="643"/>
    </location>
</feature>
<feature type="active site" description="Charge relay system" evidence="15">
    <location>
        <position position="307"/>
    </location>
</feature>
<evidence type="ECO:0000256" key="15">
    <source>
        <dbReference type="PROSITE-ProRule" id="PRU01032"/>
    </source>
</evidence>
<evidence type="ECO:0000259" key="17">
    <source>
        <dbReference type="PROSITE" id="PS51695"/>
    </source>
</evidence>
<feature type="binding site" evidence="15">
    <location>
        <position position="603"/>
    </location>
    <ligand>
        <name>Ca(2+)</name>
        <dbReference type="ChEBI" id="CHEBI:29108"/>
    </ligand>
</feature>
<dbReference type="InterPro" id="IPR050819">
    <property type="entry name" value="Tripeptidyl-peptidase_I"/>
</dbReference>
<sequence>MRSFLLPVLSFTLGLAACAIADPTLSPWQLHEQRSHVPAGWTRTRKLDSSVSVPLRFALSQSNMENLEALLYEVSLPASSNYGKHWSPSQIAAKFAPSAESIETVRSWLIGSGVEPHRIKLSPTKGWLEVASTVEEAESLLLADYHVYDHESGTKHIACDSYHLPEHVIPHVDFVTPTIHFDAKIPRKRENQYTRVPIGQPGQGSTPKTSGQIGTIFDQLEDCDQQITPICLRALYGLWYQPVAGKTNSYGIVEYTPQSYLQSDLDLFAKNFSTGLEGVSPTLVSIDGGVIEGSDPSFDYNGESDLDLEYAMTLVTKGQDITLYQVGDSVEGGSFNTFLDALDGTYCKYDGGDDPTQDPVYPDTASGGYTGNEECGTVKPANVISTSYGYNEADLSPAYAIRQCNEYAKLGLMGVTFLFSSGDTGVAGNGDYCLNSDGSQSADGKIFNPGFPASCPYVTAVGATQVSPGQSVWEPENACEQVIYSGGGFSNYFSMPLYQKAAVEGYLAAEPISYPKDIYNSTGVRRPFLQSRAYPDLAANGANYVIAVDGNFSLVYGTSAASPVVGSILTMVNDARISRGQPPLGFINPAIYSADFIGGFKDVTNGTNPGCGTLGFNTTKGWDPVTGLGNPYFPSLLSKWLSL</sequence>
<dbReference type="Gene3D" id="3.40.50.200">
    <property type="entry name" value="Peptidase S8/S53 domain"/>
    <property type="match status" value="1"/>
</dbReference>
<dbReference type="EMBL" id="JABBWK010000035">
    <property type="protein sequence ID" value="KAG1898938.1"/>
    <property type="molecule type" value="Genomic_DNA"/>
</dbReference>
<dbReference type="CDD" id="cd04056">
    <property type="entry name" value="Peptidases_S53"/>
    <property type="match status" value="1"/>
</dbReference>
<keyword evidence="8 16" id="KW-0732">Signal</keyword>
<evidence type="ECO:0000256" key="8">
    <source>
        <dbReference type="ARBA" id="ARBA00022729"/>
    </source>
</evidence>
<dbReference type="PROSITE" id="PS51695">
    <property type="entry name" value="SEDOLISIN"/>
    <property type="match status" value="1"/>
</dbReference>
<keyword evidence="11 15" id="KW-0106">Calcium</keyword>
<keyword evidence="19" id="KW-1185">Reference proteome</keyword>
<dbReference type="SUPFAM" id="SSF54897">
    <property type="entry name" value="Protease propeptides/inhibitors"/>
    <property type="match status" value="1"/>
</dbReference>
<dbReference type="InterPro" id="IPR030400">
    <property type="entry name" value="Sedolisin_dom"/>
</dbReference>
<dbReference type="AlphaFoldDB" id="A0AAD4E5Y7"/>
<organism evidence="18 19">
    <name type="scientific">Suillus fuscotomentosus</name>
    <dbReference type="NCBI Taxonomy" id="1912939"/>
    <lineage>
        <taxon>Eukaryota</taxon>
        <taxon>Fungi</taxon>
        <taxon>Dikarya</taxon>
        <taxon>Basidiomycota</taxon>
        <taxon>Agaricomycotina</taxon>
        <taxon>Agaricomycetes</taxon>
        <taxon>Agaricomycetidae</taxon>
        <taxon>Boletales</taxon>
        <taxon>Suillineae</taxon>
        <taxon>Suillaceae</taxon>
        <taxon>Suillus</taxon>
    </lineage>
</organism>
<dbReference type="EC" id="3.4.14.10" evidence="4"/>
<feature type="binding site" evidence="15">
    <location>
        <position position="602"/>
    </location>
    <ligand>
        <name>Ca(2+)</name>
        <dbReference type="ChEBI" id="CHEBI:29108"/>
    </ligand>
</feature>
<comment type="caution">
    <text evidence="18">The sequence shown here is derived from an EMBL/GenBank/DDBJ whole genome shotgun (WGS) entry which is preliminary data.</text>
</comment>
<evidence type="ECO:0000256" key="11">
    <source>
        <dbReference type="ARBA" id="ARBA00022837"/>
    </source>
</evidence>
<dbReference type="PANTHER" id="PTHR14218">
    <property type="entry name" value="PROTEASE S8 TRIPEPTIDYL PEPTIDASE I CLN2"/>
    <property type="match status" value="1"/>
</dbReference>
<comment type="cofactor">
    <cofactor evidence="15">
        <name>Ca(2+)</name>
        <dbReference type="ChEBI" id="CHEBI:29108"/>
    </cofactor>
    <text evidence="15">Binds 1 Ca(2+) ion per subunit.</text>
</comment>
<dbReference type="InterPro" id="IPR015366">
    <property type="entry name" value="S53_propep"/>
</dbReference>
<evidence type="ECO:0000256" key="10">
    <source>
        <dbReference type="ARBA" id="ARBA00022825"/>
    </source>
</evidence>
<dbReference type="Proteomes" id="UP001195769">
    <property type="component" value="Unassembled WGS sequence"/>
</dbReference>
<dbReference type="GO" id="GO:0008240">
    <property type="term" value="F:tripeptidyl-peptidase activity"/>
    <property type="evidence" value="ECO:0007669"/>
    <property type="project" value="UniProtKB-EC"/>
</dbReference>
<dbReference type="PANTHER" id="PTHR14218:SF19">
    <property type="entry name" value="SERINE PROTEASE AORO, PUTATIVE (AFU_ORTHOLOGUE AFUA_6G10250)-RELATED"/>
    <property type="match status" value="1"/>
</dbReference>
<dbReference type="CDD" id="cd11377">
    <property type="entry name" value="Pro-peptidase_S53"/>
    <property type="match status" value="1"/>
</dbReference>
<keyword evidence="10 15" id="KW-0720">Serine protease</keyword>
<evidence type="ECO:0000256" key="13">
    <source>
        <dbReference type="ARBA" id="ARBA00023145"/>
    </source>
</evidence>
<dbReference type="GO" id="GO:0046872">
    <property type="term" value="F:metal ion binding"/>
    <property type="evidence" value="ECO:0007669"/>
    <property type="project" value="UniProtKB-UniRule"/>
</dbReference>
<evidence type="ECO:0000256" key="7">
    <source>
        <dbReference type="ARBA" id="ARBA00022723"/>
    </source>
</evidence>
<keyword evidence="12" id="KW-0843">Virulence</keyword>